<proteinExistence type="predicted"/>
<dbReference type="GO" id="GO:0015097">
    <property type="term" value="F:mercury ion transmembrane transporter activity"/>
    <property type="evidence" value="ECO:0007669"/>
    <property type="project" value="InterPro"/>
</dbReference>
<protein>
    <submittedName>
        <fullName evidence="2">DUF3299 domain-containing protein</fullName>
    </submittedName>
</protein>
<name>A0A8J7U7U5_9BACT</name>
<dbReference type="Pfam" id="PF03203">
    <property type="entry name" value="MerC"/>
    <property type="match status" value="1"/>
</dbReference>
<dbReference type="Proteomes" id="UP000664417">
    <property type="component" value="Unassembled WGS sequence"/>
</dbReference>
<keyword evidence="1" id="KW-0472">Membrane</keyword>
<keyword evidence="1" id="KW-1133">Transmembrane helix</keyword>
<dbReference type="GO" id="GO:0016020">
    <property type="term" value="C:membrane"/>
    <property type="evidence" value="ECO:0007669"/>
    <property type="project" value="InterPro"/>
</dbReference>
<gene>
    <name evidence="2" type="ORF">J3U88_33190</name>
</gene>
<dbReference type="AlphaFoldDB" id="A0A8J7U7U5"/>
<evidence type="ECO:0000313" key="3">
    <source>
        <dbReference type="Proteomes" id="UP000664417"/>
    </source>
</evidence>
<sequence length="298" mass="31898">MNHSFDPPQTDPPQTFPWVDRIGALLAGLCAVHCFVLMLGSALLSFSAVSLLVNPALHWLMIGFAMGLVALSLFGPRRCYGPLPAALMIGGLVAVITANWWGIKTLIGEFLSCAGGLSLAAGHGLQLIHAKHARGETREKPRHGPRTWAALLTAAVLLTTVLQPPTACRFLPTGNGPPAAEGTIDWSVLAQLDTRSGTIGPELKQALAQRVRVPGFVVPLDEVGEIFLLTPHAGACIHGPTPPMNQVIFVKMQHAEARIDPWAWEPIWVTGKLHVQEVDSPFGSAGFQMEGLASESYH</sequence>
<keyword evidence="1" id="KW-0812">Transmembrane</keyword>
<comment type="caution">
    <text evidence="2">The sequence shown here is derived from an EMBL/GenBank/DDBJ whole genome shotgun (WGS) entry which is preliminary data.</text>
</comment>
<organism evidence="2 3">
    <name type="scientific">Acanthopleuribacter pedis</name>
    <dbReference type="NCBI Taxonomy" id="442870"/>
    <lineage>
        <taxon>Bacteria</taxon>
        <taxon>Pseudomonadati</taxon>
        <taxon>Acidobacteriota</taxon>
        <taxon>Holophagae</taxon>
        <taxon>Acanthopleuribacterales</taxon>
        <taxon>Acanthopleuribacteraceae</taxon>
        <taxon>Acanthopleuribacter</taxon>
    </lineage>
</organism>
<dbReference type="InterPro" id="IPR004891">
    <property type="entry name" value="Mercury-R_MerC"/>
</dbReference>
<dbReference type="Gene3D" id="2.40.50.870">
    <property type="entry name" value="Protein of unknown function (DUF3299)"/>
    <property type="match status" value="1"/>
</dbReference>
<dbReference type="InterPro" id="IPR021727">
    <property type="entry name" value="DUF3299"/>
</dbReference>
<dbReference type="Pfam" id="PF11736">
    <property type="entry name" value="DUF3299"/>
    <property type="match status" value="1"/>
</dbReference>
<dbReference type="RefSeq" id="WP_207863522.1">
    <property type="nucleotide sequence ID" value="NZ_JAFREP010000060.1"/>
</dbReference>
<accession>A0A8J7U7U5</accession>
<feature type="transmembrane region" description="Helical" evidence="1">
    <location>
        <begin position="22"/>
        <end position="44"/>
    </location>
</feature>
<reference evidence="2" key="1">
    <citation type="submission" date="2021-03" db="EMBL/GenBank/DDBJ databases">
        <authorList>
            <person name="Wang G."/>
        </authorList>
    </citation>
    <scope>NUCLEOTIDE SEQUENCE</scope>
    <source>
        <strain evidence="2">KCTC 12899</strain>
    </source>
</reference>
<feature type="transmembrane region" description="Helical" evidence="1">
    <location>
        <begin position="81"/>
        <end position="101"/>
    </location>
</feature>
<evidence type="ECO:0000256" key="1">
    <source>
        <dbReference type="SAM" id="Phobius"/>
    </source>
</evidence>
<evidence type="ECO:0000313" key="2">
    <source>
        <dbReference type="EMBL" id="MBO1323369.1"/>
    </source>
</evidence>
<keyword evidence="3" id="KW-1185">Reference proteome</keyword>
<feature type="transmembrane region" description="Helical" evidence="1">
    <location>
        <begin position="56"/>
        <end position="74"/>
    </location>
</feature>
<dbReference type="EMBL" id="JAFREP010000060">
    <property type="protein sequence ID" value="MBO1323369.1"/>
    <property type="molecule type" value="Genomic_DNA"/>
</dbReference>